<feature type="region of interest" description="Disordered" evidence="1">
    <location>
        <begin position="150"/>
        <end position="172"/>
    </location>
</feature>
<feature type="compositionally biased region" description="Polar residues" evidence="1">
    <location>
        <begin position="152"/>
        <end position="166"/>
    </location>
</feature>
<reference evidence="2" key="3">
    <citation type="submission" date="2024-01" db="EMBL/GenBank/DDBJ databases">
        <authorList>
            <person name="Coelho M.A."/>
            <person name="David-Palma M."/>
            <person name="Shea T."/>
            <person name="Sun S."/>
            <person name="Cuomo C.A."/>
            <person name="Heitman J."/>
        </authorList>
    </citation>
    <scope>NUCLEOTIDE SEQUENCE</scope>
    <source>
        <strain evidence="2">CBS 7841</strain>
    </source>
</reference>
<gene>
    <name evidence="2" type="ORF">L203_102588</name>
</gene>
<sequence>MSYSYNPQGSFGPTDRSAASQESNVSTNWPDPPIAVGTCTPSSRIPYLDVTLMSDARKIDRIRWLEDELAELRSQLTDASQQCAMRTRDCQLYRTAIAKLTAANNTLQEQNTTLGEYFNQVVDICERRGIPIEVLKSIQKALETETARVESLRQSTTDTHTSSASGLDQRRL</sequence>
<evidence type="ECO:0000256" key="1">
    <source>
        <dbReference type="SAM" id="MobiDB-lite"/>
    </source>
</evidence>
<organism evidence="2 3">
    <name type="scientific">Cryptococcus depauperatus CBS 7841</name>
    <dbReference type="NCBI Taxonomy" id="1295531"/>
    <lineage>
        <taxon>Eukaryota</taxon>
        <taxon>Fungi</taxon>
        <taxon>Dikarya</taxon>
        <taxon>Basidiomycota</taxon>
        <taxon>Agaricomycotina</taxon>
        <taxon>Tremellomycetes</taxon>
        <taxon>Tremellales</taxon>
        <taxon>Cryptococcaceae</taxon>
        <taxon>Cryptococcus</taxon>
    </lineage>
</organism>
<feature type="compositionally biased region" description="Polar residues" evidence="1">
    <location>
        <begin position="1"/>
        <end position="29"/>
    </location>
</feature>
<keyword evidence="3" id="KW-1185">Reference proteome</keyword>
<feature type="region of interest" description="Disordered" evidence="1">
    <location>
        <begin position="1"/>
        <end position="35"/>
    </location>
</feature>
<dbReference type="GeneID" id="91086800"/>
<reference evidence="2" key="2">
    <citation type="journal article" date="2022" name="Elife">
        <title>Obligate sexual reproduction of a homothallic fungus closely related to the Cryptococcus pathogenic species complex.</title>
        <authorList>
            <person name="Passer A.R."/>
            <person name="Clancey S.A."/>
            <person name="Shea T."/>
            <person name="David-Palma M."/>
            <person name="Averette A.F."/>
            <person name="Boekhout T."/>
            <person name="Porcel B.M."/>
            <person name="Nowrousian M."/>
            <person name="Cuomo C.A."/>
            <person name="Sun S."/>
            <person name="Heitman J."/>
            <person name="Coelho M.A."/>
        </authorList>
    </citation>
    <scope>NUCLEOTIDE SEQUENCE</scope>
    <source>
        <strain evidence="2">CBS 7841</strain>
    </source>
</reference>
<dbReference type="Proteomes" id="UP000094043">
    <property type="component" value="Chromosome 3"/>
</dbReference>
<dbReference type="RefSeq" id="XP_066068109.1">
    <property type="nucleotide sequence ID" value="XM_066212012.1"/>
</dbReference>
<protein>
    <submittedName>
        <fullName evidence="2">Uncharacterized protein</fullName>
    </submittedName>
</protein>
<accession>A0A1E3IE45</accession>
<dbReference type="KEGG" id="cdep:91086800"/>
<evidence type="ECO:0000313" key="2">
    <source>
        <dbReference type="EMBL" id="WVN87409.1"/>
    </source>
</evidence>
<dbReference type="AlphaFoldDB" id="A0A1E3IE45"/>
<dbReference type="VEuPathDB" id="FungiDB:L203_03953"/>
<proteinExistence type="predicted"/>
<name>A0A1E3IE45_9TREE</name>
<reference evidence="2" key="1">
    <citation type="submission" date="2016-06" db="EMBL/GenBank/DDBJ databases">
        <authorList>
            <person name="Cuomo C."/>
            <person name="Litvintseva A."/>
            <person name="Heitman J."/>
            <person name="Chen Y."/>
            <person name="Sun S."/>
            <person name="Springer D."/>
            <person name="Dromer F."/>
            <person name="Young S."/>
            <person name="Zeng Q."/>
            <person name="Chapman S."/>
            <person name="Gujja S."/>
            <person name="Saif S."/>
            <person name="Birren B."/>
        </authorList>
    </citation>
    <scope>NUCLEOTIDE SEQUENCE</scope>
    <source>
        <strain evidence="2">CBS 7841</strain>
    </source>
</reference>
<dbReference type="EMBL" id="CP143786">
    <property type="protein sequence ID" value="WVN87409.1"/>
    <property type="molecule type" value="Genomic_DNA"/>
</dbReference>
<evidence type="ECO:0000313" key="3">
    <source>
        <dbReference type="Proteomes" id="UP000094043"/>
    </source>
</evidence>